<dbReference type="GO" id="GO:0016020">
    <property type="term" value="C:membrane"/>
    <property type="evidence" value="ECO:0007669"/>
    <property type="project" value="UniProtKB-SubCell"/>
</dbReference>
<dbReference type="InterPro" id="IPR001958">
    <property type="entry name" value="Tet-R_TetA/multi-R_MdtG-like"/>
</dbReference>
<feature type="transmembrane region" description="Helical" evidence="7">
    <location>
        <begin position="133"/>
        <end position="150"/>
    </location>
</feature>
<dbReference type="InterPro" id="IPR036259">
    <property type="entry name" value="MFS_trans_sf"/>
</dbReference>
<feature type="transmembrane region" description="Helical" evidence="7">
    <location>
        <begin position="385"/>
        <end position="410"/>
    </location>
</feature>
<organism evidence="9 10">
    <name type="scientific">Patellaria atrata CBS 101060</name>
    <dbReference type="NCBI Taxonomy" id="1346257"/>
    <lineage>
        <taxon>Eukaryota</taxon>
        <taxon>Fungi</taxon>
        <taxon>Dikarya</taxon>
        <taxon>Ascomycota</taxon>
        <taxon>Pezizomycotina</taxon>
        <taxon>Dothideomycetes</taxon>
        <taxon>Dothideomycetes incertae sedis</taxon>
        <taxon>Patellariales</taxon>
        <taxon>Patellariaceae</taxon>
        <taxon>Patellaria</taxon>
    </lineage>
</organism>
<evidence type="ECO:0000256" key="5">
    <source>
        <dbReference type="ARBA" id="ARBA00023136"/>
    </source>
</evidence>
<comment type="caution">
    <text evidence="9">The sequence shown here is derived from an EMBL/GenBank/DDBJ whole genome shotgun (WGS) entry which is preliminary data.</text>
</comment>
<dbReference type="InterPro" id="IPR011701">
    <property type="entry name" value="MFS"/>
</dbReference>
<evidence type="ECO:0000256" key="2">
    <source>
        <dbReference type="ARBA" id="ARBA00022448"/>
    </source>
</evidence>
<accession>A0A9P4VTW9</accession>
<dbReference type="GO" id="GO:0022857">
    <property type="term" value="F:transmembrane transporter activity"/>
    <property type="evidence" value="ECO:0007669"/>
    <property type="project" value="InterPro"/>
</dbReference>
<reference evidence="9" key="1">
    <citation type="journal article" date="2020" name="Stud. Mycol.">
        <title>101 Dothideomycetes genomes: a test case for predicting lifestyles and emergence of pathogens.</title>
        <authorList>
            <person name="Haridas S."/>
            <person name="Albert R."/>
            <person name="Binder M."/>
            <person name="Bloem J."/>
            <person name="Labutti K."/>
            <person name="Salamov A."/>
            <person name="Andreopoulos B."/>
            <person name="Baker S."/>
            <person name="Barry K."/>
            <person name="Bills G."/>
            <person name="Bluhm B."/>
            <person name="Cannon C."/>
            <person name="Castanera R."/>
            <person name="Culley D."/>
            <person name="Daum C."/>
            <person name="Ezra D."/>
            <person name="Gonzalez J."/>
            <person name="Henrissat B."/>
            <person name="Kuo A."/>
            <person name="Liang C."/>
            <person name="Lipzen A."/>
            <person name="Lutzoni F."/>
            <person name="Magnuson J."/>
            <person name="Mondo S."/>
            <person name="Nolan M."/>
            <person name="Ohm R."/>
            <person name="Pangilinan J."/>
            <person name="Park H.-J."/>
            <person name="Ramirez L."/>
            <person name="Alfaro M."/>
            <person name="Sun H."/>
            <person name="Tritt A."/>
            <person name="Yoshinaga Y."/>
            <person name="Zwiers L.-H."/>
            <person name="Turgeon B."/>
            <person name="Goodwin S."/>
            <person name="Spatafora J."/>
            <person name="Crous P."/>
            <person name="Grigoriev I."/>
        </authorList>
    </citation>
    <scope>NUCLEOTIDE SEQUENCE</scope>
    <source>
        <strain evidence="9">CBS 101060</strain>
    </source>
</reference>
<evidence type="ECO:0000256" key="6">
    <source>
        <dbReference type="SAM" id="MobiDB-lite"/>
    </source>
</evidence>
<keyword evidence="10" id="KW-1185">Reference proteome</keyword>
<evidence type="ECO:0000259" key="8">
    <source>
        <dbReference type="PROSITE" id="PS50850"/>
    </source>
</evidence>
<dbReference type="CDD" id="cd17330">
    <property type="entry name" value="MFS_SLC46_TetA_like"/>
    <property type="match status" value="1"/>
</dbReference>
<evidence type="ECO:0000256" key="4">
    <source>
        <dbReference type="ARBA" id="ARBA00022989"/>
    </source>
</evidence>
<comment type="subcellular location">
    <subcellularLocation>
        <location evidence="1">Membrane</location>
        <topology evidence="1">Multi-pass membrane protein</topology>
    </subcellularLocation>
</comment>
<name>A0A9P4VTW9_9PEZI</name>
<dbReference type="InterPro" id="IPR020846">
    <property type="entry name" value="MFS_dom"/>
</dbReference>
<feature type="transmembrane region" description="Helical" evidence="7">
    <location>
        <begin position="190"/>
        <end position="212"/>
    </location>
</feature>
<feature type="transmembrane region" description="Helical" evidence="7">
    <location>
        <begin position="100"/>
        <end position="121"/>
    </location>
</feature>
<proteinExistence type="predicted"/>
<gene>
    <name evidence="9" type="ORF">M501DRAFT_540540</name>
</gene>
<dbReference type="Proteomes" id="UP000799429">
    <property type="component" value="Unassembled WGS sequence"/>
</dbReference>
<evidence type="ECO:0000313" key="10">
    <source>
        <dbReference type="Proteomes" id="UP000799429"/>
    </source>
</evidence>
<dbReference type="OrthoDB" id="419616at2759"/>
<sequence>MAPRNEPIRKNTPSENGHSALDENSPLLASNADDAPANEEEIFNHNGTTAKDDDLDRLLPKLQIALLCYSRVVEPISFFCIFPYINQMIFETGVREVDVGFYSGLIESLFSLAGTLLMIFWGRAADRLGRKPVLLFSLCGAAISMALFGFSKRVWQMIVCRCLAGMFGGTIVTIRAMISENSTPKTQARAFGFFAFAGNLGIMLGPVIGGVLEEPAKQYPRIFGNIGLLKEYPYALPTLFTGVMTAISALVNAIYLKETLDPEFRQGSSKSKTISTMELLQFEGVKPVIFIYSHVMILAMFYTAVVPVMWFTAIPLGGYGLTPKQISLLMCLSGLSQALWLLLIFPPLQHRLGTGGVLRLCAAAWPLFFLAAPLGSVLLRHRLDVAAWCVVLPALAVGSGVSMAFTAVQLALNDISPSPQTLGTLNALALAANSGVRTVAPSLATSLFALSVREQILGGYLVWAILVALGVALVGTVRWLPRLDGLGI</sequence>
<feature type="transmembrane region" description="Helical" evidence="7">
    <location>
        <begin position="460"/>
        <end position="480"/>
    </location>
</feature>
<dbReference type="AlphaFoldDB" id="A0A9P4VTW9"/>
<feature type="domain" description="Major facilitator superfamily (MFS) profile" evidence="8">
    <location>
        <begin position="63"/>
        <end position="482"/>
    </location>
</feature>
<evidence type="ECO:0000256" key="3">
    <source>
        <dbReference type="ARBA" id="ARBA00022692"/>
    </source>
</evidence>
<feature type="transmembrane region" description="Helical" evidence="7">
    <location>
        <begin position="156"/>
        <end position="178"/>
    </location>
</feature>
<dbReference type="SUPFAM" id="SSF103473">
    <property type="entry name" value="MFS general substrate transporter"/>
    <property type="match status" value="1"/>
</dbReference>
<feature type="transmembrane region" description="Helical" evidence="7">
    <location>
        <begin position="357"/>
        <end position="379"/>
    </location>
</feature>
<dbReference type="EMBL" id="MU006091">
    <property type="protein sequence ID" value="KAF2841362.1"/>
    <property type="molecule type" value="Genomic_DNA"/>
</dbReference>
<dbReference type="Gene3D" id="1.20.1250.20">
    <property type="entry name" value="MFS general substrate transporter like domains"/>
    <property type="match status" value="1"/>
</dbReference>
<feature type="transmembrane region" description="Helical" evidence="7">
    <location>
        <begin position="64"/>
        <end position="85"/>
    </location>
</feature>
<feature type="transmembrane region" description="Helical" evidence="7">
    <location>
        <begin position="289"/>
        <end position="314"/>
    </location>
</feature>
<feature type="transmembrane region" description="Helical" evidence="7">
    <location>
        <begin position="232"/>
        <end position="256"/>
    </location>
</feature>
<dbReference type="PRINTS" id="PR01035">
    <property type="entry name" value="TCRTETA"/>
</dbReference>
<evidence type="ECO:0000256" key="1">
    <source>
        <dbReference type="ARBA" id="ARBA00004141"/>
    </source>
</evidence>
<keyword evidence="4 7" id="KW-1133">Transmembrane helix</keyword>
<dbReference type="PROSITE" id="PS50850">
    <property type="entry name" value="MFS"/>
    <property type="match status" value="1"/>
</dbReference>
<dbReference type="PANTHER" id="PTHR23504:SF3">
    <property type="entry name" value="MAJOR FACILITATOR SUPERFAMILY (MFS) PROFILE DOMAIN-CONTAINING PROTEIN"/>
    <property type="match status" value="1"/>
</dbReference>
<evidence type="ECO:0000256" key="7">
    <source>
        <dbReference type="SAM" id="Phobius"/>
    </source>
</evidence>
<keyword evidence="2" id="KW-0813">Transport</keyword>
<dbReference type="PANTHER" id="PTHR23504">
    <property type="entry name" value="MAJOR FACILITATOR SUPERFAMILY DOMAIN-CONTAINING PROTEIN 10"/>
    <property type="match status" value="1"/>
</dbReference>
<feature type="region of interest" description="Disordered" evidence="6">
    <location>
        <begin position="1"/>
        <end position="32"/>
    </location>
</feature>
<evidence type="ECO:0000313" key="9">
    <source>
        <dbReference type="EMBL" id="KAF2841362.1"/>
    </source>
</evidence>
<keyword evidence="3 7" id="KW-0812">Transmembrane</keyword>
<dbReference type="Pfam" id="PF07690">
    <property type="entry name" value="MFS_1"/>
    <property type="match status" value="1"/>
</dbReference>
<keyword evidence="5 7" id="KW-0472">Membrane</keyword>
<protein>
    <submittedName>
        <fullName evidence="9">MFS general substrate transporter</fullName>
    </submittedName>
</protein>
<feature type="transmembrane region" description="Helical" evidence="7">
    <location>
        <begin position="326"/>
        <end position="345"/>
    </location>
</feature>